<keyword evidence="1" id="KW-1133">Transmembrane helix</keyword>
<dbReference type="InterPro" id="IPR043765">
    <property type="entry name" value="DUF5711"/>
</dbReference>
<proteinExistence type="predicted"/>
<dbReference type="EMBL" id="JAAITA010000037">
    <property type="protein sequence ID" value="NSJ87439.1"/>
    <property type="molecule type" value="Genomic_DNA"/>
</dbReference>
<evidence type="ECO:0000313" key="3">
    <source>
        <dbReference type="Proteomes" id="UP000822142"/>
    </source>
</evidence>
<keyword evidence="1" id="KW-0472">Membrane</keyword>
<feature type="transmembrane region" description="Helical" evidence="1">
    <location>
        <begin position="29"/>
        <end position="50"/>
    </location>
</feature>
<sequence length="390" mass="43683">MNLKQNDKVVKLNTGKWKRFTQIRVKKSLLIFGAVILLAVAVILGIKYHVYHKYQVVSSAENEDTQSASYIQLGDGLLKYGDDGASLLSQSEKVVWNQTFEMSNPAAAVRGEKAVIYDKKGTDMYILGKDGPIGPVETKFPVLQAEITEKGAVAAVLEDGEKTWINYYAADGSTIAENQTRVDNPGYPLDMAVSPDGEIIAVSYLFVDNGDISSRIIFYNFGDEGQNKTDNIVAEFTYKNTVVPQLIYLTNQSAVAIRDDGYSVFRGAGTPKEEVNEKTDSEIVSTFYNDKYFGLVLKGDDKKDKYQMELYDPSGRKRFSKGFDQEYESISISREMIIMHHDDQVQMYNLSGIKKFDGTMEEGAVKNLFQVSSKRYMMISENGINTITLK</sequence>
<dbReference type="RefSeq" id="WP_173750259.1">
    <property type="nucleotide sequence ID" value="NZ_JAAITA010000037.1"/>
</dbReference>
<organism evidence="2 3">
    <name type="scientific">Blautia hansenii</name>
    <name type="common">Ruminococcus hansenii</name>
    <dbReference type="NCBI Taxonomy" id="1322"/>
    <lineage>
        <taxon>Bacteria</taxon>
        <taxon>Bacillati</taxon>
        <taxon>Bacillota</taxon>
        <taxon>Clostridia</taxon>
        <taxon>Lachnospirales</taxon>
        <taxon>Lachnospiraceae</taxon>
        <taxon>Blautia</taxon>
    </lineage>
</organism>
<keyword evidence="1" id="KW-0812">Transmembrane</keyword>
<accession>A0ABX2IBD1</accession>
<comment type="caution">
    <text evidence="2">The sequence shown here is derived from an EMBL/GenBank/DDBJ whole genome shotgun (WGS) entry which is preliminary data.</text>
</comment>
<protein>
    <submittedName>
        <fullName evidence="2">Uncharacterized protein</fullName>
    </submittedName>
</protein>
<name>A0ABX2IBD1_BLAHA</name>
<reference evidence="2 3" key="1">
    <citation type="journal article" date="2020" name="Cell Host Microbe">
        <title>Functional and Genomic Variation between Human-Derived Isolates of Lachnospiraceae Reveals Inter- and Intra-Species Diversity.</title>
        <authorList>
            <person name="Sorbara M.T."/>
            <person name="Littmann E.R."/>
            <person name="Fontana E."/>
            <person name="Moody T.U."/>
            <person name="Kohout C.E."/>
            <person name="Gjonbalaj M."/>
            <person name="Eaton V."/>
            <person name="Seok R."/>
            <person name="Leiner I.M."/>
            <person name="Pamer E.G."/>
        </authorList>
    </citation>
    <scope>NUCLEOTIDE SEQUENCE [LARGE SCALE GENOMIC DNA]</scope>
    <source>
        <strain evidence="2 3">MSK.15.26</strain>
    </source>
</reference>
<evidence type="ECO:0000256" key="1">
    <source>
        <dbReference type="SAM" id="Phobius"/>
    </source>
</evidence>
<evidence type="ECO:0000313" key="2">
    <source>
        <dbReference type="EMBL" id="NSJ87439.1"/>
    </source>
</evidence>
<dbReference type="Proteomes" id="UP000822142">
    <property type="component" value="Unassembled WGS sequence"/>
</dbReference>
<gene>
    <name evidence="2" type="ORF">G5A70_14960</name>
</gene>
<dbReference type="Pfam" id="PF18975">
    <property type="entry name" value="DUF5711"/>
    <property type="match status" value="1"/>
</dbReference>
<keyword evidence="3" id="KW-1185">Reference proteome</keyword>